<dbReference type="Gene3D" id="2.60.40.1120">
    <property type="entry name" value="Carboxypeptidase-like, regulatory domain"/>
    <property type="match status" value="1"/>
</dbReference>
<keyword evidence="1" id="KW-0998">Cell outer membrane</keyword>
<dbReference type="InterPro" id="IPR039426">
    <property type="entry name" value="TonB-dep_rcpt-like"/>
</dbReference>
<dbReference type="SUPFAM" id="SSF56935">
    <property type="entry name" value="Porins"/>
    <property type="match status" value="1"/>
</dbReference>
<keyword evidence="2" id="KW-0732">Signal</keyword>
<dbReference type="NCBIfam" id="TIGR04056">
    <property type="entry name" value="OMP_RagA_SusC"/>
    <property type="match status" value="1"/>
</dbReference>
<dbReference type="EMBL" id="BMIK01000004">
    <property type="protein sequence ID" value="GGC26202.1"/>
    <property type="molecule type" value="Genomic_DNA"/>
</dbReference>
<reference evidence="5" key="1">
    <citation type="journal article" date="2019" name="Int. J. Syst. Evol. Microbiol.">
        <title>The Global Catalogue of Microorganisms (GCM) 10K type strain sequencing project: providing services to taxonomists for standard genome sequencing and annotation.</title>
        <authorList>
            <consortium name="The Broad Institute Genomics Platform"/>
            <consortium name="The Broad Institute Genome Sequencing Center for Infectious Disease"/>
            <person name="Wu L."/>
            <person name="Ma J."/>
        </authorList>
    </citation>
    <scope>NUCLEOTIDE SEQUENCE [LARGE SCALE GENOMIC DNA]</scope>
    <source>
        <strain evidence="5">CGMCC 1.15342</strain>
    </source>
</reference>
<keyword evidence="1" id="KW-0472">Membrane</keyword>
<dbReference type="Pfam" id="PF07715">
    <property type="entry name" value="Plug"/>
    <property type="match status" value="1"/>
</dbReference>
<name>A0ABQ1LL47_9SPHI</name>
<accession>A0ABQ1LL47</accession>
<feature type="chain" id="PRO_5047282190" evidence="2">
    <location>
        <begin position="19"/>
        <end position="1050"/>
    </location>
</feature>
<comment type="subcellular location">
    <subcellularLocation>
        <location evidence="1">Cell outer membrane</location>
        <topology evidence="1">Multi-pass membrane protein</topology>
    </subcellularLocation>
</comment>
<evidence type="ECO:0000313" key="4">
    <source>
        <dbReference type="EMBL" id="GGC26202.1"/>
    </source>
</evidence>
<dbReference type="InterPro" id="IPR023996">
    <property type="entry name" value="TonB-dep_OMP_SusC/RagA"/>
</dbReference>
<feature type="signal peptide" evidence="2">
    <location>
        <begin position="1"/>
        <end position="18"/>
    </location>
</feature>
<dbReference type="NCBIfam" id="TIGR04057">
    <property type="entry name" value="SusC_RagA_signa"/>
    <property type="match status" value="1"/>
</dbReference>
<keyword evidence="1" id="KW-0813">Transport</keyword>
<dbReference type="SUPFAM" id="SSF49464">
    <property type="entry name" value="Carboxypeptidase regulatory domain-like"/>
    <property type="match status" value="1"/>
</dbReference>
<evidence type="ECO:0000259" key="3">
    <source>
        <dbReference type="Pfam" id="PF07715"/>
    </source>
</evidence>
<dbReference type="InterPro" id="IPR008969">
    <property type="entry name" value="CarboxyPept-like_regulatory"/>
</dbReference>
<evidence type="ECO:0000313" key="5">
    <source>
        <dbReference type="Proteomes" id="UP000597338"/>
    </source>
</evidence>
<evidence type="ECO:0000256" key="1">
    <source>
        <dbReference type="PROSITE-ProRule" id="PRU01360"/>
    </source>
</evidence>
<dbReference type="InterPro" id="IPR037066">
    <property type="entry name" value="Plug_dom_sf"/>
</dbReference>
<proteinExistence type="inferred from homology"/>
<dbReference type="Gene3D" id="2.170.130.10">
    <property type="entry name" value="TonB-dependent receptor, plug domain"/>
    <property type="match status" value="1"/>
</dbReference>
<organism evidence="4 5">
    <name type="scientific">Parapedobacter defluvii</name>
    <dbReference type="NCBI Taxonomy" id="2045106"/>
    <lineage>
        <taxon>Bacteria</taxon>
        <taxon>Pseudomonadati</taxon>
        <taxon>Bacteroidota</taxon>
        <taxon>Sphingobacteriia</taxon>
        <taxon>Sphingobacteriales</taxon>
        <taxon>Sphingobacteriaceae</taxon>
        <taxon>Parapedobacter</taxon>
    </lineage>
</organism>
<comment type="caution">
    <text evidence="4">The sequence shown here is derived from an EMBL/GenBank/DDBJ whole genome shotgun (WGS) entry which is preliminary data.</text>
</comment>
<evidence type="ECO:0000256" key="2">
    <source>
        <dbReference type="SAM" id="SignalP"/>
    </source>
</evidence>
<protein>
    <submittedName>
        <fullName evidence="4">SusC/RagA family TonB-linked outer membrane protein</fullName>
    </submittedName>
</protein>
<dbReference type="InterPro" id="IPR023997">
    <property type="entry name" value="TonB-dep_OMP_SusC/RagA_CS"/>
</dbReference>
<feature type="domain" description="TonB-dependent receptor plug" evidence="3">
    <location>
        <begin position="113"/>
        <end position="220"/>
    </location>
</feature>
<gene>
    <name evidence="4" type="ORF">GCM10011386_17760</name>
</gene>
<dbReference type="InterPro" id="IPR012910">
    <property type="entry name" value="Plug_dom"/>
</dbReference>
<dbReference type="Proteomes" id="UP000597338">
    <property type="component" value="Unassembled WGS sequence"/>
</dbReference>
<sequence>MFAVFAAFFIFSFPAISAAQQQVNISGKVSDEQGPLAGATVSVKHKSAAVSTGEDGTYVLTGVRVGDTLLFRLVGYIDQELPVRNASPINVQLIPDNLGLDEVVVVAYGVQKKVTVTGAISSVSPGELRISSSPNLANALAGRVAGLTSMQRVGGQPGVDDATMYLRGAATTNGTNPLILIDGVPRDNIRTLDINEVETISVLKDASATAIFGVRGANGVLIITTKRGKVGKPELSANLTQSYSKLTREPEMPGSIEYMKLRNIAMENDRFEAPFTPEIIAKFENPLAGLDPSAPDYEEQAALRKWMYPDNDWYRMLVRRWSPQTNLNTNLRGGTDKITYFLNVGYLHQGGNMNTLSEDILKYDPSFKLDRYSFRSNVDYKVNKWLSAFLNLGTYIEKVNMPNSAVMYGGDRNWLVRDMMYQAQTIVPMTPGPVTIPGFGVPPNLPLDPTYLTSGHYADRSPFTIMNWYGYDLQTRSNLNSSFGLDFNLEGITKGLALKAMISYDAMGNNWVRGNMNQTEYQAFINPETDELSFSVFQLKQDNFYLSYGQGAKYNVNIQGQLLYNRSFGKHNVGGMLRGDRDYWDDGGAAIPFNVLGFAGRATYDYDTRYLAEVNFGYNGSEQFSPEKRFGFFPSGSIGWAISQEPFLKDNPYITFLKIRTSYGKVGNDQMDRLRFLYLDDITIGGGGFSGSLAAGKRINEGLLGNRMLTWEVANKYNLGLDFSIIKDITGQVDFFRENRSQILLQRRSIPVWQGVPLGNIPKVNMGEVLNQGYEIELGYNKRVNPDLFLHFRGQLSYNRNKRLNVDEVPRDDTYAYRYRSTGYPIGQNWGYLIDWDQDGGYWNAESLADPERVTYSFGTPGPGDFVYKDLNGDNIIDDKDEAPIGVGHIPRYSYGFSLSAEWKSFDAYIFFQGLGKFNSGLASQGTYETTLDGTYFPYHKKAWTEERWKNGEEITYPALHSEEGVNHRANSFFIFDRDLFRLKNFEVGYTLPENSLRLIGVSNMRVFMNGQNVFTWSPKFRPTHLDPENDDSIGYPQTSIFSFGANIKF</sequence>
<keyword evidence="1" id="KW-0812">Transmembrane</keyword>
<keyword evidence="5" id="KW-1185">Reference proteome</keyword>
<keyword evidence="1" id="KW-1134">Transmembrane beta strand</keyword>
<dbReference type="Pfam" id="PF13715">
    <property type="entry name" value="CarbopepD_reg_2"/>
    <property type="match status" value="1"/>
</dbReference>
<dbReference type="PROSITE" id="PS52016">
    <property type="entry name" value="TONB_DEPENDENT_REC_3"/>
    <property type="match status" value="1"/>
</dbReference>
<comment type="similarity">
    <text evidence="1">Belongs to the TonB-dependent receptor family.</text>
</comment>